<keyword evidence="4" id="KW-0342">GTP-binding</keyword>
<dbReference type="PROSITE" id="PS51421">
    <property type="entry name" value="RAS"/>
    <property type="match status" value="1"/>
</dbReference>
<keyword evidence="7" id="KW-0636">Prenylation</keyword>
<comment type="similarity">
    <text evidence="2">Belongs to the small GTPase superfamily. Rab family.</text>
</comment>
<feature type="region of interest" description="Disordered" evidence="8">
    <location>
        <begin position="1"/>
        <end position="145"/>
    </location>
</feature>
<evidence type="ECO:0000256" key="2">
    <source>
        <dbReference type="ARBA" id="ARBA00006270"/>
    </source>
</evidence>
<dbReference type="EMBL" id="AB365906">
    <property type="protein sequence ID" value="BAJ21286.1"/>
    <property type="molecule type" value="mRNA"/>
</dbReference>
<dbReference type="SMART" id="SM00177">
    <property type="entry name" value="ARF"/>
    <property type="match status" value="1"/>
</dbReference>
<dbReference type="SMART" id="SM00176">
    <property type="entry name" value="RAN"/>
    <property type="match status" value="1"/>
</dbReference>
<dbReference type="InterPro" id="IPR001806">
    <property type="entry name" value="Small_GTPase"/>
</dbReference>
<proteinExistence type="evidence at transcript level"/>
<feature type="compositionally biased region" description="Low complexity" evidence="8">
    <location>
        <begin position="55"/>
        <end position="80"/>
    </location>
</feature>
<dbReference type="PRINTS" id="PR00449">
    <property type="entry name" value="RASTRNSFRMNG"/>
</dbReference>
<sequence>MNSHSGPYQGNEKQDSDNQSQKQRYDNQMRGKENMPNGNNNTGSYQQRTSVSSEQSHQQHNMNQQQQYQPNSTQNYQQQTSLGRDVEKNRQSVQQQQQQQQQQQDYPPQQNMYPNGQQNQQQQISQKTPQSASQQNQQTTYNKSETHTHMYKIVLVGDAGVGKTHIINRYVKGQLPHAIIPTIGIEFATKTVTLRDGGTIKTQIWDTAGQEKYRSITSAHYRKAVGALLVYDVTKEKSFESIQRWLEEIRLHADKDIVLMLVGNKVDLIHKNPEQRKVSKIEATNFAKQNGLLFEESSALFDVNINDVFERLLEEIYDQKCRLQSERSLIQTEVDDVKKGNKTIDLNLPTAAQPTKNSLCSCG</sequence>
<dbReference type="SMART" id="SM00173">
    <property type="entry name" value="RAS"/>
    <property type="match status" value="1"/>
</dbReference>
<protein>
    <submittedName>
        <fullName evidence="9">Rab-family small GTPase Rab11D</fullName>
    </submittedName>
</protein>
<dbReference type="NCBIfam" id="TIGR00231">
    <property type="entry name" value="small_GTP"/>
    <property type="match status" value="1"/>
</dbReference>
<dbReference type="Pfam" id="PF00071">
    <property type="entry name" value="Ras"/>
    <property type="match status" value="1"/>
</dbReference>
<dbReference type="AlphaFoldDB" id="E1CAZ6"/>
<dbReference type="PANTHER" id="PTHR47979">
    <property type="entry name" value="DRAB11-RELATED"/>
    <property type="match status" value="1"/>
</dbReference>
<dbReference type="SMART" id="SM00174">
    <property type="entry name" value="RHO"/>
    <property type="match status" value="1"/>
</dbReference>
<keyword evidence="5" id="KW-0472">Membrane</keyword>
<dbReference type="GO" id="GO:0005525">
    <property type="term" value="F:GTP binding"/>
    <property type="evidence" value="ECO:0007669"/>
    <property type="project" value="UniProtKB-KW"/>
</dbReference>
<reference evidence="9" key="1">
    <citation type="journal article" date="2010" name="J. Eukaryot. Microbiol.">
        <title>Marked amplification and diversification of products of ras genes from rat brain, Rab GTPases, in the ciliates Tetrahymena thermophila and Paramecium tetraurelia.</title>
        <authorList>
            <person name="Saito-Nakano Y."/>
            <person name="Nakahara T."/>
            <person name="Nakano K."/>
            <person name="Nozaki T."/>
            <person name="Numata O."/>
        </authorList>
    </citation>
    <scope>NUCLEOTIDE SEQUENCE</scope>
</reference>
<dbReference type="PROSITE" id="PS51420">
    <property type="entry name" value="RHO"/>
    <property type="match status" value="1"/>
</dbReference>
<dbReference type="InterPro" id="IPR005225">
    <property type="entry name" value="Small_GTP-bd"/>
</dbReference>
<keyword evidence="6" id="KW-0449">Lipoprotein</keyword>
<organism evidence="9">
    <name type="scientific">Tetrahymena thermophila</name>
    <dbReference type="NCBI Taxonomy" id="5911"/>
    <lineage>
        <taxon>Eukaryota</taxon>
        <taxon>Sar</taxon>
        <taxon>Alveolata</taxon>
        <taxon>Ciliophora</taxon>
        <taxon>Intramacronucleata</taxon>
        <taxon>Oligohymenophorea</taxon>
        <taxon>Hymenostomatida</taxon>
        <taxon>Tetrahymenina</taxon>
        <taxon>Tetrahymenidae</taxon>
        <taxon>Tetrahymena</taxon>
    </lineage>
</organism>
<name>E1CAZ6_TETTH</name>
<evidence type="ECO:0000256" key="3">
    <source>
        <dbReference type="ARBA" id="ARBA00022741"/>
    </source>
</evidence>
<gene>
    <name evidence="9" type="primary">RAB11D</name>
</gene>
<evidence type="ECO:0000256" key="1">
    <source>
        <dbReference type="ARBA" id="ARBA00004635"/>
    </source>
</evidence>
<evidence type="ECO:0000256" key="5">
    <source>
        <dbReference type="ARBA" id="ARBA00023136"/>
    </source>
</evidence>
<dbReference type="FunFam" id="3.40.50.300:FF:000274">
    <property type="entry name" value="ras-related protein RABA5a"/>
    <property type="match status" value="1"/>
</dbReference>
<keyword evidence="3" id="KW-0547">Nucleotide-binding</keyword>
<evidence type="ECO:0000313" key="9">
    <source>
        <dbReference type="EMBL" id="BAJ21286.1"/>
    </source>
</evidence>
<feature type="compositionally biased region" description="Polar residues" evidence="8">
    <location>
        <begin position="131"/>
        <end position="143"/>
    </location>
</feature>
<dbReference type="PROSITE" id="PS51419">
    <property type="entry name" value="RAB"/>
    <property type="match status" value="1"/>
</dbReference>
<dbReference type="GO" id="GO:0003924">
    <property type="term" value="F:GTPase activity"/>
    <property type="evidence" value="ECO:0007669"/>
    <property type="project" value="InterPro"/>
</dbReference>
<dbReference type="Gene3D" id="3.40.50.300">
    <property type="entry name" value="P-loop containing nucleotide triphosphate hydrolases"/>
    <property type="match status" value="1"/>
</dbReference>
<dbReference type="SUPFAM" id="SSF52540">
    <property type="entry name" value="P-loop containing nucleoside triphosphate hydrolases"/>
    <property type="match status" value="1"/>
</dbReference>
<dbReference type="InterPro" id="IPR027417">
    <property type="entry name" value="P-loop_NTPase"/>
</dbReference>
<evidence type="ECO:0000256" key="8">
    <source>
        <dbReference type="SAM" id="MobiDB-lite"/>
    </source>
</evidence>
<dbReference type="InterPro" id="IPR050209">
    <property type="entry name" value="Rab_GTPases_membrane_traffic"/>
</dbReference>
<evidence type="ECO:0000256" key="7">
    <source>
        <dbReference type="ARBA" id="ARBA00023289"/>
    </source>
</evidence>
<dbReference type="SMART" id="SM00175">
    <property type="entry name" value="RAB"/>
    <property type="match status" value="1"/>
</dbReference>
<accession>E1CAZ6</accession>
<dbReference type="GO" id="GO:0016020">
    <property type="term" value="C:membrane"/>
    <property type="evidence" value="ECO:0007669"/>
    <property type="project" value="UniProtKB-SubCell"/>
</dbReference>
<evidence type="ECO:0000256" key="6">
    <source>
        <dbReference type="ARBA" id="ARBA00023288"/>
    </source>
</evidence>
<evidence type="ECO:0000256" key="4">
    <source>
        <dbReference type="ARBA" id="ARBA00023134"/>
    </source>
</evidence>
<comment type="subcellular location">
    <subcellularLocation>
        <location evidence="1">Membrane</location>
        <topology evidence="1">Lipid-anchor</topology>
    </subcellularLocation>
</comment>
<feature type="compositionally biased region" description="Low complexity" evidence="8">
    <location>
        <begin position="94"/>
        <end position="130"/>
    </location>
</feature>
<feature type="compositionally biased region" description="Polar residues" evidence="8">
    <location>
        <begin position="36"/>
        <end position="54"/>
    </location>
</feature>
<feature type="compositionally biased region" description="Basic and acidic residues" evidence="8">
    <location>
        <begin position="23"/>
        <end position="33"/>
    </location>
</feature>